<proteinExistence type="predicted"/>
<dbReference type="InterPro" id="IPR019734">
    <property type="entry name" value="TPR_rpt"/>
</dbReference>
<evidence type="ECO:0000313" key="2">
    <source>
        <dbReference type="EMBL" id="PZX93684.1"/>
    </source>
</evidence>
<dbReference type="Proteomes" id="UP000249177">
    <property type="component" value="Unassembled WGS sequence"/>
</dbReference>
<dbReference type="RefSeq" id="WP_111409930.1">
    <property type="nucleotide sequence ID" value="NZ_QKXH01000005.1"/>
</dbReference>
<dbReference type="Pfam" id="PF13181">
    <property type="entry name" value="TPR_8"/>
    <property type="match status" value="1"/>
</dbReference>
<dbReference type="SUPFAM" id="SSF48452">
    <property type="entry name" value="TPR-like"/>
    <property type="match status" value="1"/>
</dbReference>
<feature type="signal peptide" evidence="1">
    <location>
        <begin position="1"/>
        <end position="19"/>
    </location>
</feature>
<keyword evidence="1" id="KW-0732">Signal</keyword>
<organism evidence="2 3">
    <name type="scientific">Flavobacterium aquariorum</name>
    <dbReference type="NCBI Taxonomy" id="2217670"/>
    <lineage>
        <taxon>Bacteria</taxon>
        <taxon>Pseudomonadati</taxon>
        <taxon>Bacteroidota</taxon>
        <taxon>Flavobacteriia</taxon>
        <taxon>Flavobacteriales</taxon>
        <taxon>Flavobacteriaceae</taxon>
        <taxon>Flavobacterium</taxon>
    </lineage>
</organism>
<protein>
    <submittedName>
        <fullName evidence="2">Uncharacterized protein</fullName>
    </submittedName>
</protein>
<dbReference type="EMBL" id="QKXH01000005">
    <property type="protein sequence ID" value="PZX93684.1"/>
    <property type="molecule type" value="Genomic_DNA"/>
</dbReference>
<comment type="caution">
    <text evidence="2">The sequence shown here is derived from an EMBL/GenBank/DDBJ whole genome shotgun (WGS) entry which is preliminary data.</text>
</comment>
<dbReference type="InterPro" id="IPR011990">
    <property type="entry name" value="TPR-like_helical_dom_sf"/>
</dbReference>
<name>A0A2W7TVX3_9FLAO</name>
<evidence type="ECO:0000313" key="3">
    <source>
        <dbReference type="Proteomes" id="UP000249177"/>
    </source>
</evidence>
<accession>A0A2W7TVX3</accession>
<dbReference type="OrthoDB" id="1340645at2"/>
<reference evidence="2 3" key="1">
    <citation type="submission" date="2018-06" db="EMBL/GenBank/DDBJ databases">
        <title>Flavobacterium sp IMCC34762, genome.</title>
        <authorList>
            <person name="Joung Y."/>
            <person name="Cho J."/>
            <person name="Song J."/>
        </authorList>
    </citation>
    <scope>NUCLEOTIDE SEQUENCE [LARGE SCALE GENOMIC DNA]</scope>
    <source>
        <strain evidence="2 3">IMCC34762</strain>
    </source>
</reference>
<sequence length="387" mass="44524">MRKLVFILFLLNIIVSCNSQNNQKAYIGTWLEIQKKGGDFVIVDCGYEGASIKVSNTSILDKGIIENSDFKIDHIKQDNDEIILFTDKQEKSYYKFLWENKEKGISKWEIHYDKSATVVKYYVNILKLKTIKTVKGTKKDCVTNDNVGDVVNDSFKIDNGNKVINIEDDNCISLKNKKDEMIFERCFENSIIHIRHIKGDFIPLTIINGQKSIDVDFFNTGNNWVSNSITYYSDSPTGEVKQTKKITISIKEFDFNTVVEQFGEMTSKKTSSLDVIKDKEKLMQMDIYAIADILKTNPISKENITIYNNAAYNLIEGGNYNEARIILLDIVSFSPDRVVAYLNLGDAQWGFDQNEKAKKSYQKYLELMKAQGKDLNKIPKRVYERIK</sequence>
<dbReference type="PROSITE" id="PS51257">
    <property type="entry name" value="PROKAR_LIPOPROTEIN"/>
    <property type="match status" value="1"/>
</dbReference>
<dbReference type="AlphaFoldDB" id="A0A2W7TVX3"/>
<gene>
    <name evidence="2" type="ORF">DOS84_09760</name>
</gene>
<dbReference type="Gene3D" id="1.25.40.10">
    <property type="entry name" value="Tetratricopeptide repeat domain"/>
    <property type="match status" value="1"/>
</dbReference>
<keyword evidence="3" id="KW-1185">Reference proteome</keyword>
<feature type="chain" id="PRO_5016160139" evidence="1">
    <location>
        <begin position="20"/>
        <end position="387"/>
    </location>
</feature>
<evidence type="ECO:0000256" key="1">
    <source>
        <dbReference type="SAM" id="SignalP"/>
    </source>
</evidence>